<accession>A0AAD5JEQ4</accession>
<evidence type="ECO:0000256" key="2">
    <source>
        <dbReference type="SAM" id="Phobius"/>
    </source>
</evidence>
<feature type="transmembrane region" description="Helical" evidence="2">
    <location>
        <begin position="48"/>
        <end position="66"/>
    </location>
</feature>
<keyword evidence="2" id="KW-0812">Transmembrane</keyword>
<comment type="caution">
    <text evidence="3">The sequence shown here is derived from an EMBL/GenBank/DDBJ whole genome shotgun (WGS) entry which is preliminary data.</text>
</comment>
<organism evidence="3 4">
    <name type="scientific">Acer negundo</name>
    <name type="common">Box elder</name>
    <dbReference type="NCBI Taxonomy" id="4023"/>
    <lineage>
        <taxon>Eukaryota</taxon>
        <taxon>Viridiplantae</taxon>
        <taxon>Streptophyta</taxon>
        <taxon>Embryophyta</taxon>
        <taxon>Tracheophyta</taxon>
        <taxon>Spermatophyta</taxon>
        <taxon>Magnoliopsida</taxon>
        <taxon>eudicotyledons</taxon>
        <taxon>Gunneridae</taxon>
        <taxon>Pentapetalae</taxon>
        <taxon>rosids</taxon>
        <taxon>malvids</taxon>
        <taxon>Sapindales</taxon>
        <taxon>Sapindaceae</taxon>
        <taxon>Hippocastanoideae</taxon>
        <taxon>Acereae</taxon>
        <taxon>Acer</taxon>
    </lineage>
</organism>
<name>A0AAD5JEQ4_ACENE</name>
<gene>
    <name evidence="3" type="ORF">LWI28_026352</name>
</gene>
<dbReference type="EMBL" id="JAJSOW010000003">
    <property type="protein sequence ID" value="KAI9196713.1"/>
    <property type="molecule type" value="Genomic_DNA"/>
</dbReference>
<reference evidence="3" key="2">
    <citation type="submission" date="2023-02" db="EMBL/GenBank/DDBJ databases">
        <authorList>
            <person name="Swenson N.G."/>
            <person name="Wegrzyn J.L."/>
            <person name="Mcevoy S.L."/>
        </authorList>
    </citation>
    <scope>NUCLEOTIDE SEQUENCE</scope>
    <source>
        <strain evidence="3">91603</strain>
        <tissue evidence="3">Leaf</tissue>
    </source>
</reference>
<feature type="region of interest" description="Disordered" evidence="1">
    <location>
        <begin position="1"/>
        <end position="41"/>
    </location>
</feature>
<protein>
    <submittedName>
        <fullName evidence="3">Uncharacterized protein</fullName>
    </submittedName>
</protein>
<evidence type="ECO:0000313" key="4">
    <source>
        <dbReference type="Proteomes" id="UP001064489"/>
    </source>
</evidence>
<proteinExistence type="predicted"/>
<feature type="compositionally biased region" description="Basic and acidic residues" evidence="1">
    <location>
        <begin position="25"/>
        <end position="35"/>
    </location>
</feature>
<reference evidence="3" key="1">
    <citation type="journal article" date="2022" name="Plant J.">
        <title>Strategies of tolerance reflected in two North American maple genomes.</title>
        <authorList>
            <person name="McEvoy S.L."/>
            <person name="Sezen U.U."/>
            <person name="Trouern-Trend A."/>
            <person name="McMahon S.M."/>
            <person name="Schaberg P.G."/>
            <person name="Yang J."/>
            <person name="Wegrzyn J.L."/>
            <person name="Swenson N.G."/>
        </authorList>
    </citation>
    <scope>NUCLEOTIDE SEQUENCE</scope>
    <source>
        <strain evidence="3">91603</strain>
    </source>
</reference>
<evidence type="ECO:0000256" key="1">
    <source>
        <dbReference type="SAM" id="MobiDB-lite"/>
    </source>
</evidence>
<keyword evidence="2" id="KW-0472">Membrane</keyword>
<evidence type="ECO:0000313" key="3">
    <source>
        <dbReference type="EMBL" id="KAI9196713.1"/>
    </source>
</evidence>
<sequence length="68" mass="7830">MSYNTRVLEGPVRNGNTQNPVASRDLIRQSRHDGSESQIHNRKPDEDLTIFYIFCLLSFILLQRIVGV</sequence>
<dbReference type="Proteomes" id="UP001064489">
    <property type="component" value="Chromosome 1"/>
</dbReference>
<keyword evidence="2" id="KW-1133">Transmembrane helix</keyword>
<dbReference type="AlphaFoldDB" id="A0AAD5JEQ4"/>
<keyword evidence="4" id="KW-1185">Reference proteome</keyword>